<evidence type="ECO:0000313" key="1">
    <source>
        <dbReference type="EMBL" id="QBZ59556.1"/>
    </source>
</evidence>
<protein>
    <submittedName>
        <fullName evidence="1">Uncharacterized protein</fullName>
    </submittedName>
</protein>
<name>A0A4P7ND05_PYROR</name>
<gene>
    <name evidence="1" type="ORF">PoMZ_04517</name>
</gene>
<dbReference type="EMBL" id="CP034206">
    <property type="protein sequence ID" value="QBZ59556.1"/>
    <property type="molecule type" value="Genomic_DNA"/>
</dbReference>
<evidence type="ECO:0000313" key="2">
    <source>
        <dbReference type="Proteomes" id="UP000294847"/>
    </source>
</evidence>
<organism evidence="1 2">
    <name type="scientific">Pyricularia oryzae</name>
    <name type="common">Rice blast fungus</name>
    <name type="synonym">Magnaporthe oryzae</name>
    <dbReference type="NCBI Taxonomy" id="318829"/>
    <lineage>
        <taxon>Eukaryota</taxon>
        <taxon>Fungi</taxon>
        <taxon>Dikarya</taxon>
        <taxon>Ascomycota</taxon>
        <taxon>Pezizomycotina</taxon>
        <taxon>Sordariomycetes</taxon>
        <taxon>Sordariomycetidae</taxon>
        <taxon>Magnaporthales</taxon>
        <taxon>Pyriculariaceae</taxon>
        <taxon>Pyricularia</taxon>
    </lineage>
</organism>
<proteinExistence type="predicted"/>
<sequence>MSAGKSIPCMTDGWTNVRMHWSMIWGPLEAK</sequence>
<dbReference type="AlphaFoldDB" id="A0A4P7ND05"/>
<accession>A0A4P7ND05</accession>
<reference evidence="1 2" key="1">
    <citation type="journal article" date="2019" name="Mol. Biol. Evol.">
        <title>Blast fungal genomes show frequent chromosomal changes, gene gains and losses, and effector gene turnover.</title>
        <authorList>
            <person name="Gomez Luciano L.B."/>
            <person name="Jason Tsai I."/>
            <person name="Chuma I."/>
            <person name="Tosa Y."/>
            <person name="Chen Y.H."/>
            <person name="Li J.Y."/>
            <person name="Li M.Y."/>
            <person name="Jade Lu M.Y."/>
            <person name="Nakayashiki H."/>
            <person name="Li W.H."/>
        </authorList>
    </citation>
    <scope>NUCLEOTIDE SEQUENCE [LARGE SCALE GENOMIC DNA]</scope>
    <source>
        <strain evidence="1">MZ5-1-6</strain>
    </source>
</reference>
<dbReference type="Proteomes" id="UP000294847">
    <property type="component" value="Chromosome 3"/>
</dbReference>